<gene>
    <name evidence="7" type="ORF">CAL29_19310</name>
</gene>
<dbReference type="GO" id="GO:0016020">
    <property type="term" value="C:membrane"/>
    <property type="evidence" value="ECO:0007669"/>
    <property type="project" value="UniProtKB-SubCell"/>
</dbReference>
<feature type="transmembrane region" description="Helical" evidence="5">
    <location>
        <begin position="143"/>
        <end position="162"/>
    </location>
</feature>
<dbReference type="Proteomes" id="UP000216020">
    <property type="component" value="Unassembled WGS sequence"/>
</dbReference>
<dbReference type="OrthoDB" id="115889at2"/>
<keyword evidence="2 5" id="KW-0812">Transmembrane</keyword>
<feature type="transmembrane region" description="Helical" evidence="5">
    <location>
        <begin position="21"/>
        <end position="46"/>
    </location>
</feature>
<feature type="transmembrane region" description="Helical" evidence="5">
    <location>
        <begin position="58"/>
        <end position="76"/>
    </location>
</feature>
<evidence type="ECO:0000256" key="2">
    <source>
        <dbReference type="ARBA" id="ARBA00022692"/>
    </source>
</evidence>
<dbReference type="PANTHER" id="PTHR37422">
    <property type="entry name" value="TEICHURONIC ACID BIOSYNTHESIS PROTEIN TUAE"/>
    <property type="match status" value="1"/>
</dbReference>
<dbReference type="EMBL" id="NEVM01000005">
    <property type="protein sequence ID" value="OZI30208.1"/>
    <property type="molecule type" value="Genomic_DNA"/>
</dbReference>
<evidence type="ECO:0000256" key="4">
    <source>
        <dbReference type="ARBA" id="ARBA00023136"/>
    </source>
</evidence>
<keyword evidence="4 5" id="KW-0472">Membrane</keyword>
<dbReference type="Pfam" id="PF04932">
    <property type="entry name" value="Wzy_C"/>
    <property type="match status" value="1"/>
</dbReference>
<evidence type="ECO:0000313" key="7">
    <source>
        <dbReference type="EMBL" id="OZI30208.1"/>
    </source>
</evidence>
<feature type="transmembrane region" description="Helical" evidence="5">
    <location>
        <begin position="112"/>
        <end position="131"/>
    </location>
</feature>
<keyword evidence="8" id="KW-1185">Reference proteome</keyword>
<feature type="transmembrane region" description="Helical" evidence="5">
    <location>
        <begin position="362"/>
        <end position="382"/>
    </location>
</feature>
<dbReference type="InterPro" id="IPR007016">
    <property type="entry name" value="O-antigen_ligase-rel_domated"/>
</dbReference>
<evidence type="ECO:0000256" key="3">
    <source>
        <dbReference type="ARBA" id="ARBA00022989"/>
    </source>
</evidence>
<keyword evidence="3 5" id="KW-1133">Transmembrane helix</keyword>
<organism evidence="7 8">
    <name type="scientific">Bordetella genomosp. 10</name>
    <dbReference type="NCBI Taxonomy" id="1416804"/>
    <lineage>
        <taxon>Bacteria</taxon>
        <taxon>Pseudomonadati</taxon>
        <taxon>Pseudomonadota</taxon>
        <taxon>Betaproteobacteria</taxon>
        <taxon>Burkholderiales</taxon>
        <taxon>Alcaligenaceae</taxon>
        <taxon>Bordetella</taxon>
    </lineage>
</organism>
<name>A0A261RYN2_9BORD</name>
<comment type="subcellular location">
    <subcellularLocation>
        <location evidence="1">Membrane</location>
        <topology evidence="1">Multi-pass membrane protein</topology>
    </subcellularLocation>
</comment>
<reference evidence="8" key="1">
    <citation type="submission" date="2017-05" db="EMBL/GenBank/DDBJ databases">
        <title>Complete and WGS of Bordetella genogroups.</title>
        <authorList>
            <person name="Spilker T."/>
            <person name="Lipuma J."/>
        </authorList>
    </citation>
    <scope>NUCLEOTIDE SEQUENCE [LARGE SCALE GENOMIC DNA]</scope>
    <source>
        <strain evidence="8">AU16122</strain>
    </source>
</reference>
<feature type="domain" description="O-antigen ligase-related" evidence="6">
    <location>
        <begin position="213"/>
        <end position="368"/>
    </location>
</feature>
<evidence type="ECO:0000259" key="6">
    <source>
        <dbReference type="Pfam" id="PF04932"/>
    </source>
</evidence>
<protein>
    <recommendedName>
        <fullName evidence="6">O-antigen ligase-related domain-containing protein</fullName>
    </recommendedName>
</protein>
<comment type="caution">
    <text evidence="7">The sequence shown here is derived from an EMBL/GenBank/DDBJ whole genome shotgun (WGS) entry which is preliminary data.</text>
</comment>
<dbReference type="RefSeq" id="WP_094854644.1">
    <property type="nucleotide sequence ID" value="NZ_NEVM01000005.1"/>
</dbReference>
<dbReference type="AlphaFoldDB" id="A0A261RYN2"/>
<dbReference type="PANTHER" id="PTHR37422:SF17">
    <property type="entry name" value="O-ANTIGEN LIGASE"/>
    <property type="match status" value="1"/>
</dbReference>
<proteinExistence type="predicted"/>
<evidence type="ECO:0000256" key="5">
    <source>
        <dbReference type="SAM" id="Phobius"/>
    </source>
</evidence>
<evidence type="ECO:0000256" key="1">
    <source>
        <dbReference type="ARBA" id="ARBA00004141"/>
    </source>
</evidence>
<dbReference type="InterPro" id="IPR051533">
    <property type="entry name" value="WaaL-like"/>
</dbReference>
<feature type="transmembrane region" description="Helical" evidence="5">
    <location>
        <begin position="88"/>
        <end position="106"/>
    </location>
</feature>
<feature type="transmembrane region" description="Helical" evidence="5">
    <location>
        <begin position="211"/>
        <end position="242"/>
    </location>
</feature>
<feature type="transmembrane region" description="Helical" evidence="5">
    <location>
        <begin position="254"/>
        <end position="274"/>
    </location>
</feature>
<accession>A0A261RYN2</accession>
<sequence>MALTATVMPVISNAQSRGERWAVWLLVGLSLLFAIVPDTLSVNALGPEANHTVTQGSMLRQLEFGALFIGAALLALRHAGRVLMNLRASNPFLIVIMLYCGASAAWSPYPDITIKRTIIFAGLILIGLAIAPPLSTPRQFLRVVLGSYTIILVISFFVALLIPSVGVDTFLGNAWRGITWQKNMLGSIAGFAALLWMRECLMEPRHRGRSALGFLFAAFMLVMARSATAVLVTGLGGCAYLFTRRRWLGGRHAGAIVMLGVLTVALYGLLLFYVSQGRMPTPHDAVEQVASLFDKSSDLTGRGEIWSLVDITIRQHATWGVGYSAFWTGAGGPSQYVGDKLGWLPGQAHNGFLDILIDMGQVGMGLFVLCVIWHMISIMRLFRLDREDAAMHLGIFVTIMVSNFSESQILRDTSFQNIMFICSSLAISGRLAAHHAAGRRHAREARLAWEPAAAPARRTTLTPSHREQNP</sequence>
<evidence type="ECO:0000313" key="8">
    <source>
        <dbReference type="Proteomes" id="UP000216020"/>
    </source>
</evidence>